<evidence type="ECO:0000256" key="3">
    <source>
        <dbReference type="ARBA" id="ARBA00022771"/>
    </source>
</evidence>
<dbReference type="InterPro" id="IPR002110">
    <property type="entry name" value="Ankyrin_rpt"/>
</dbReference>
<dbReference type="Pfam" id="PF01363">
    <property type="entry name" value="FYVE"/>
    <property type="match status" value="1"/>
</dbReference>
<feature type="compositionally biased region" description="Basic and acidic residues" evidence="8">
    <location>
        <begin position="127"/>
        <end position="140"/>
    </location>
</feature>
<name>A0AAD5Q9J5_PYTIN</name>
<feature type="compositionally biased region" description="Acidic residues" evidence="8">
    <location>
        <begin position="37"/>
        <end position="47"/>
    </location>
</feature>
<keyword evidence="1" id="KW-0479">Metal-binding</keyword>
<dbReference type="Pfam" id="PF12796">
    <property type="entry name" value="Ank_2"/>
    <property type="match status" value="1"/>
</dbReference>
<feature type="repeat" description="ANK" evidence="6">
    <location>
        <begin position="317"/>
        <end position="349"/>
    </location>
</feature>
<feature type="compositionally biased region" description="Polar residues" evidence="8">
    <location>
        <begin position="98"/>
        <end position="113"/>
    </location>
</feature>
<keyword evidence="11" id="KW-1185">Reference proteome</keyword>
<evidence type="ECO:0000256" key="1">
    <source>
        <dbReference type="ARBA" id="ARBA00022723"/>
    </source>
</evidence>
<dbReference type="Proteomes" id="UP001209570">
    <property type="component" value="Unassembled WGS sequence"/>
</dbReference>
<dbReference type="PANTHER" id="PTHR24198">
    <property type="entry name" value="ANKYRIN REPEAT AND PROTEIN KINASE DOMAIN-CONTAINING PROTEIN"/>
    <property type="match status" value="1"/>
</dbReference>
<dbReference type="SUPFAM" id="SSF57903">
    <property type="entry name" value="FYVE/PHD zinc finger"/>
    <property type="match status" value="1"/>
</dbReference>
<keyword evidence="5 6" id="KW-0040">ANK repeat</keyword>
<accession>A0AAD5Q9J5</accession>
<evidence type="ECO:0000256" key="8">
    <source>
        <dbReference type="SAM" id="MobiDB-lite"/>
    </source>
</evidence>
<dbReference type="InterPro" id="IPR013083">
    <property type="entry name" value="Znf_RING/FYVE/PHD"/>
</dbReference>
<dbReference type="Gene3D" id="1.25.40.20">
    <property type="entry name" value="Ankyrin repeat-containing domain"/>
    <property type="match status" value="2"/>
</dbReference>
<evidence type="ECO:0000313" key="10">
    <source>
        <dbReference type="EMBL" id="KAJ0398929.1"/>
    </source>
</evidence>
<dbReference type="SMART" id="SM00248">
    <property type="entry name" value="ANK"/>
    <property type="match status" value="4"/>
</dbReference>
<reference evidence="10" key="1">
    <citation type="submission" date="2021-12" db="EMBL/GenBank/DDBJ databases">
        <title>Prjna785345.</title>
        <authorList>
            <person name="Rujirawat T."/>
            <person name="Krajaejun T."/>
        </authorList>
    </citation>
    <scope>NUCLEOTIDE SEQUENCE</scope>
    <source>
        <strain evidence="10">Pi057C3</strain>
    </source>
</reference>
<protein>
    <recommendedName>
        <fullName evidence="9">FYVE-type domain-containing protein</fullName>
    </recommendedName>
</protein>
<dbReference type="GO" id="GO:0005737">
    <property type="term" value="C:cytoplasm"/>
    <property type="evidence" value="ECO:0007669"/>
    <property type="project" value="TreeGrafter"/>
</dbReference>
<evidence type="ECO:0000256" key="5">
    <source>
        <dbReference type="ARBA" id="ARBA00023043"/>
    </source>
</evidence>
<organism evidence="10 11">
    <name type="scientific">Pythium insidiosum</name>
    <name type="common">Pythiosis disease agent</name>
    <dbReference type="NCBI Taxonomy" id="114742"/>
    <lineage>
        <taxon>Eukaryota</taxon>
        <taxon>Sar</taxon>
        <taxon>Stramenopiles</taxon>
        <taxon>Oomycota</taxon>
        <taxon>Peronosporomycetes</taxon>
        <taxon>Pythiales</taxon>
        <taxon>Pythiaceae</taxon>
        <taxon>Pythium</taxon>
    </lineage>
</organism>
<comment type="caution">
    <text evidence="10">The sequence shown here is derived from an EMBL/GenBank/DDBJ whole genome shotgun (WGS) entry which is preliminary data.</text>
</comment>
<feature type="region of interest" description="Disordered" evidence="8">
    <location>
        <begin position="25"/>
        <end position="220"/>
    </location>
</feature>
<feature type="compositionally biased region" description="Low complexity" evidence="8">
    <location>
        <begin position="76"/>
        <end position="97"/>
    </location>
</feature>
<feature type="domain" description="FYVE-type" evidence="9">
    <location>
        <begin position="483"/>
        <end position="560"/>
    </location>
</feature>
<dbReference type="AlphaFoldDB" id="A0AAD5Q9J5"/>
<dbReference type="PROSITE" id="PS50088">
    <property type="entry name" value="ANK_REPEAT"/>
    <property type="match status" value="2"/>
</dbReference>
<dbReference type="PANTHER" id="PTHR24198:SF165">
    <property type="entry name" value="ANKYRIN REPEAT-CONTAINING PROTEIN-RELATED"/>
    <property type="match status" value="1"/>
</dbReference>
<feature type="compositionally biased region" description="Polar residues" evidence="8">
    <location>
        <begin position="192"/>
        <end position="213"/>
    </location>
</feature>
<feature type="repeat" description="ANK" evidence="6">
    <location>
        <begin position="421"/>
        <end position="453"/>
    </location>
</feature>
<dbReference type="SMART" id="SM00064">
    <property type="entry name" value="FYVE"/>
    <property type="match status" value="1"/>
</dbReference>
<dbReference type="EMBL" id="JAKCXM010000200">
    <property type="protein sequence ID" value="KAJ0398929.1"/>
    <property type="molecule type" value="Genomic_DNA"/>
</dbReference>
<dbReference type="Gene3D" id="3.30.40.10">
    <property type="entry name" value="Zinc/RING finger domain, C3HC4 (zinc finger)"/>
    <property type="match status" value="1"/>
</dbReference>
<evidence type="ECO:0000256" key="7">
    <source>
        <dbReference type="PROSITE-ProRule" id="PRU00091"/>
    </source>
</evidence>
<dbReference type="InterPro" id="IPR011011">
    <property type="entry name" value="Znf_FYVE_PHD"/>
</dbReference>
<dbReference type="InterPro" id="IPR036770">
    <property type="entry name" value="Ankyrin_rpt-contain_sf"/>
</dbReference>
<evidence type="ECO:0000256" key="4">
    <source>
        <dbReference type="ARBA" id="ARBA00022833"/>
    </source>
</evidence>
<feature type="compositionally biased region" description="Acidic residues" evidence="8">
    <location>
        <begin position="141"/>
        <end position="153"/>
    </location>
</feature>
<dbReference type="InterPro" id="IPR000306">
    <property type="entry name" value="Znf_FYVE"/>
</dbReference>
<proteinExistence type="predicted"/>
<keyword evidence="4" id="KW-0862">Zinc</keyword>
<keyword evidence="2" id="KW-0677">Repeat</keyword>
<keyword evidence="3 7" id="KW-0863">Zinc-finger</keyword>
<dbReference type="GO" id="GO:0008270">
    <property type="term" value="F:zinc ion binding"/>
    <property type="evidence" value="ECO:0007669"/>
    <property type="project" value="UniProtKB-KW"/>
</dbReference>
<evidence type="ECO:0000256" key="6">
    <source>
        <dbReference type="PROSITE-ProRule" id="PRU00023"/>
    </source>
</evidence>
<gene>
    <name evidence="10" type="ORF">P43SY_005287</name>
</gene>
<dbReference type="PROSITE" id="PS50178">
    <property type="entry name" value="ZF_FYVE"/>
    <property type="match status" value="1"/>
</dbReference>
<dbReference type="InterPro" id="IPR017455">
    <property type="entry name" value="Znf_FYVE-rel"/>
</dbReference>
<evidence type="ECO:0000256" key="2">
    <source>
        <dbReference type="ARBA" id="ARBA00022737"/>
    </source>
</evidence>
<sequence length="600" mass="66178">MLSPKAYTSSSDIRVTAVFTGKSVTTPSAYGGIMGYSDDDDDDDVSDDPAWYHAPRESLQPALPLAVLMKKESVGSMKSSASTTASSDSSNPASPQSVTSSSKNSPTNATRAFQENGPVVSAPATPEKSDNQDDAAHDSLGEDNDVEDDEDYFPPEPVVRPSQSLRGSRVSVPVQMRAKSSTKGDIKRVSLQRASSDQIKPSAERNSNMMKRQSSFDMSRTSMDMRSSMDFGGVARDSMMKYRPSDLSAQELNSTLTRDSLAALADMNASSRPSQFMRQSDAELPDLLRAAKTGNIMLLKACLQDRTTDITMRDSVHGQTAMHFAVRHGQFAAVRLLCQKKYGKQLVDAIDARHNTPLHLAAARSRRITKFLLENGAADVTKINARGLTPLGVHLITAKRDDPLIAEILLAHKADANALVDKTTLLHKAVDLKLLEIAGRLVRYGARLDVKDDNGKMVFDKVNRKVLRQLLGKISYPPVWVPDEEREHCMLCSRKFSKFFIGVRRHHCRHCGRICCGQCSHVSVECVEFPKTFEDRLEKGGAASNKKKKRVCKTCSSVFKERQRPQEEKKIMSDFMSKVVGCEWEEMPGQQNAPRASLAS</sequence>
<evidence type="ECO:0000313" key="11">
    <source>
        <dbReference type="Proteomes" id="UP001209570"/>
    </source>
</evidence>
<dbReference type="SUPFAM" id="SSF48403">
    <property type="entry name" value="Ankyrin repeat"/>
    <property type="match status" value="1"/>
</dbReference>
<evidence type="ECO:0000259" key="9">
    <source>
        <dbReference type="PROSITE" id="PS50178"/>
    </source>
</evidence>